<protein>
    <submittedName>
        <fullName evidence="6">CBF1</fullName>
    </submittedName>
</protein>
<organism evidence="6 7">
    <name type="scientific">Candida metapsilosis</name>
    <dbReference type="NCBI Taxonomy" id="273372"/>
    <lineage>
        <taxon>Eukaryota</taxon>
        <taxon>Fungi</taxon>
        <taxon>Dikarya</taxon>
        <taxon>Ascomycota</taxon>
        <taxon>Saccharomycotina</taxon>
        <taxon>Pichiomycetes</taxon>
        <taxon>Debaryomycetaceae</taxon>
        <taxon>Candida/Lodderomyces clade</taxon>
        <taxon>Candida</taxon>
    </lineage>
</organism>
<evidence type="ECO:0000256" key="2">
    <source>
        <dbReference type="ARBA" id="ARBA00023242"/>
    </source>
</evidence>
<comment type="caution">
    <text evidence="6">The sequence shown here is derived from an EMBL/GenBank/DDBJ whole genome shotgun (WGS) entry which is preliminary data.</text>
</comment>
<dbReference type="SUPFAM" id="SSF47459">
    <property type="entry name" value="HLH, helix-loop-helix DNA-binding domain"/>
    <property type="match status" value="1"/>
</dbReference>
<dbReference type="GO" id="GO:0046983">
    <property type="term" value="F:protein dimerization activity"/>
    <property type="evidence" value="ECO:0007669"/>
    <property type="project" value="InterPro"/>
</dbReference>
<dbReference type="SMART" id="SM00353">
    <property type="entry name" value="HLH"/>
    <property type="match status" value="1"/>
</dbReference>
<evidence type="ECO:0000256" key="3">
    <source>
        <dbReference type="SAM" id="Coils"/>
    </source>
</evidence>
<gene>
    <name evidence="6" type="ORF">I9W82_001999</name>
</gene>
<dbReference type="GO" id="GO:0003700">
    <property type="term" value="F:DNA-binding transcription factor activity"/>
    <property type="evidence" value="ECO:0007669"/>
    <property type="project" value="InterPro"/>
</dbReference>
<keyword evidence="7" id="KW-1185">Reference proteome</keyword>
<dbReference type="Gene3D" id="4.10.280.10">
    <property type="entry name" value="Helix-loop-helix DNA-binding domain"/>
    <property type="match status" value="1"/>
</dbReference>
<dbReference type="PANTHER" id="PTHR47787">
    <property type="entry name" value="CENTROMERE-BINDING PROTEIN 1"/>
    <property type="match status" value="1"/>
</dbReference>
<dbReference type="InterPro" id="IPR011598">
    <property type="entry name" value="bHLH_dom"/>
</dbReference>
<dbReference type="Pfam" id="PF00010">
    <property type="entry name" value="HLH"/>
    <property type="match status" value="1"/>
</dbReference>
<name>A0A8H7ZHC2_9ASCO</name>
<feature type="domain" description="BHLH" evidence="5">
    <location>
        <begin position="161"/>
        <end position="209"/>
    </location>
</feature>
<reference evidence="6 7" key="1">
    <citation type="submission" date="2020-12" db="EMBL/GenBank/DDBJ databases">
        <title>Effect of drift, selection, and recombination on the evolution of hybrid genomes in Candida yeast pathogens.</title>
        <authorList>
            <person name="Mixao V."/>
            <person name="Ksiezopolska E."/>
            <person name="Saus E."/>
            <person name="Boekhout T."/>
            <person name="Gacser A."/>
            <person name="Gabaldon T."/>
        </authorList>
    </citation>
    <scope>NUCLEOTIDE SEQUENCE [LARGE SCALE GENOMIC DNA]</scope>
    <source>
        <strain evidence="6 7">BP57</strain>
    </source>
</reference>
<dbReference type="OrthoDB" id="71302at2759"/>
<keyword evidence="2" id="KW-0539">Nucleus</keyword>
<feature type="compositionally biased region" description="Low complexity" evidence="4">
    <location>
        <begin position="84"/>
        <end position="100"/>
    </location>
</feature>
<dbReference type="AlphaFoldDB" id="A0A8H7ZHC2"/>
<feature type="compositionally biased region" description="Basic and acidic residues" evidence="4">
    <location>
        <begin position="45"/>
        <end position="57"/>
    </location>
</feature>
<dbReference type="InterPro" id="IPR047206">
    <property type="entry name" value="bHLHzip_scCBP1-like"/>
</dbReference>
<dbReference type="InterPro" id="IPR036638">
    <property type="entry name" value="HLH_DNA-bd_sf"/>
</dbReference>
<evidence type="ECO:0000256" key="1">
    <source>
        <dbReference type="ARBA" id="ARBA00023125"/>
    </source>
</evidence>
<evidence type="ECO:0000256" key="4">
    <source>
        <dbReference type="SAM" id="MobiDB-lite"/>
    </source>
</evidence>
<accession>A0A8H7ZHC2</accession>
<dbReference type="PROSITE" id="PS50888">
    <property type="entry name" value="BHLH"/>
    <property type="match status" value="1"/>
</dbReference>
<sequence>MSKRSLEPEHEEGRKQAKHGDEMAIDSELMAHHKGNAKGDAVEESESKSGEKQVKAEESEETALNAVANAAASIGDHSKEQQEQQDQAQQHQQQQQAYHQNLLKQKNDQHQAQPAPHQSPEANHASAHGSPLEHHPGSPGSDYSQAGATKPQHGSEEWHKQRKDNHKEVERRRREAINVGIKELAELIPTRDTNKTQILQRAVEYIKRLKENENNNIEKWTLEKLLTEQAVSELSASNEKLKQELERAYREIERLKEQLK</sequence>
<evidence type="ECO:0000313" key="6">
    <source>
        <dbReference type="EMBL" id="KAG5420119.1"/>
    </source>
</evidence>
<dbReference type="PANTHER" id="PTHR47787:SF1">
    <property type="entry name" value="CENTROMERE-BINDING PROTEIN 1"/>
    <property type="match status" value="1"/>
</dbReference>
<dbReference type="GO" id="GO:0003677">
    <property type="term" value="F:DNA binding"/>
    <property type="evidence" value="ECO:0007669"/>
    <property type="project" value="UniProtKB-KW"/>
</dbReference>
<evidence type="ECO:0000259" key="5">
    <source>
        <dbReference type="PROSITE" id="PS50888"/>
    </source>
</evidence>
<dbReference type="CDD" id="cd11398">
    <property type="entry name" value="bHLHzip_scCBP1"/>
    <property type="match status" value="1"/>
</dbReference>
<feature type="compositionally biased region" description="Low complexity" evidence="4">
    <location>
        <begin position="63"/>
        <end position="72"/>
    </location>
</feature>
<keyword evidence="1" id="KW-0238">DNA-binding</keyword>
<dbReference type="Proteomes" id="UP000669133">
    <property type="component" value="Unassembled WGS sequence"/>
</dbReference>
<dbReference type="GeneID" id="93650628"/>
<proteinExistence type="predicted"/>
<feature type="coiled-coil region" evidence="3">
    <location>
        <begin position="231"/>
        <end position="258"/>
    </location>
</feature>
<dbReference type="GO" id="GO:0005634">
    <property type="term" value="C:nucleus"/>
    <property type="evidence" value="ECO:0007669"/>
    <property type="project" value="TreeGrafter"/>
</dbReference>
<dbReference type="EMBL" id="JAEOAQ010000002">
    <property type="protein sequence ID" value="KAG5420119.1"/>
    <property type="molecule type" value="Genomic_DNA"/>
</dbReference>
<feature type="compositionally biased region" description="Basic and acidic residues" evidence="4">
    <location>
        <begin position="153"/>
        <end position="174"/>
    </location>
</feature>
<evidence type="ECO:0000313" key="7">
    <source>
        <dbReference type="Proteomes" id="UP000669133"/>
    </source>
</evidence>
<dbReference type="RefSeq" id="XP_067549235.1">
    <property type="nucleotide sequence ID" value="XM_067690805.1"/>
</dbReference>
<feature type="compositionally biased region" description="Basic and acidic residues" evidence="4">
    <location>
        <begin position="1"/>
        <end position="22"/>
    </location>
</feature>
<feature type="region of interest" description="Disordered" evidence="4">
    <location>
        <begin position="1"/>
        <end position="174"/>
    </location>
</feature>
<keyword evidence="3" id="KW-0175">Coiled coil</keyword>